<dbReference type="SUPFAM" id="SSF54373">
    <property type="entry name" value="FAD-linked reductases, C-terminal domain"/>
    <property type="match status" value="1"/>
</dbReference>
<gene>
    <name evidence="3" type="primary">mlr</name>
    <name evidence="3" type="ORF">Bravens_00471</name>
</gene>
<dbReference type="Proteomes" id="UP000243589">
    <property type="component" value="Unassembled WGS sequence"/>
</dbReference>
<dbReference type="SUPFAM" id="SSF51905">
    <property type="entry name" value="FAD/NAD(P)-binding domain"/>
    <property type="match status" value="1"/>
</dbReference>
<dbReference type="InterPro" id="IPR036188">
    <property type="entry name" value="FAD/NAD-bd_sf"/>
</dbReference>
<dbReference type="PATRIC" id="fig|479117.4.peg.471"/>
<proteinExistence type="predicted"/>
<organism evidence="3 4">
    <name type="scientific">Brevibacterium ravenspurgense</name>
    <dbReference type="NCBI Taxonomy" id="479117"/>
    <lineage>
        <taxon>Bacteria</taxon>
        <taxon>Bacillati</taxon>
        <taxon>Actinomycetota</taxon>
        <taxon>Actinomycetes</taxon>
        <taxon>Micrococcales</taxon>
        <taxon>Brevibacteriaceae</taxon>
        <taxon>Brevibacterium</taxon>
    </lineage>
</organism>
<evidence type="ECO:0000313" key="4">
    <source>
        <dbReference type="Proteomes" id="UP000243589"/>
    </source>
</evidence>
<evidence type="ECO:0000313" key="3">
    <source>
        <dbReference type="EMBL" id="KXZ59224.1"/>
    </source>
</evidence>
<dbReference type="RefSeq" id="WP_082790982.1">
    <property type="nucleotide sequence ID" value="NZ_LQQC01000005.1"/>
</dbReference>
<feature type="domain" description="FAD dependent oxidoreductase" evidence="2">
    <location>
        <begin position="15"/>
        <end position="366"/>
    </location>
</feature>
<dbReference type="GO" id="GO:0005737">
    <property type="term" value="C:cytoplasm"/>
    <property type="evidence" value="ECO:0007669"/>
    <property type="project" value="TreeGrafter"/>
</dbReference>
<sequence length="396" mass="42432">MNVNVPQTVPTSASVVIIGGGIMGTATAYELAKAGVEDIVLIERGELAGGSTSRAAGGLRCQFSDEANIMLGARSLEIFRRFEEQMGQNIDMVQSGYLFLLDNEADAEKMAANVELQASLGQSSRMISPAECGELNPVIRTDDLVAGAFNPFDAHCTPEAAVAGYAKNARRLGVTILRGVEVTRVIAEGDEAEPGSRRITGVETSAGPIAADTVVCAAGAWSKKIGADVGIGLPVEPLRRHIVVSEPVNFDPRRLPFTIDFSTSYYFHSEGGGLLFGAPEVEDTWGFSTQQDPAWLEVLAELMERRTPMLDDVQLRRGWAGLYEVTPDHNALIGKSSQVDGFMYATGFSGHGFLQGPAVGEIMADLYLDRTPLIDISGLSLDRFASGEVRKEMNVV</sequence>
<dbReference type="EC" id="1.5.3.19" evidence="3"/>
<dbReference type="GO" id="GO:0102317">
    <property type="term" value="F:4-methylaminobutyrate oxidase (demethylating) activity"/>
    <property type="evidence" value="ECO:0007669"/>
    <property type="project" value="UniProtKB-EC"/>
</dbReference>
<accession>A0A150HB76</accession>
<comment type="caution">
    <text evidence="3">The sequence shown here is derived from an EMBL/GenBank/DDBJ whole genome shotgun (WGS) entry which is preliminary data.</text>
</comment>
<evidence type="ECO:0000259" key="2">
    <source>
        <dbReference type="Pfam" id="PF01266"/>
    </source>
</evidence>
<dbReference type="PANTHER" id="PTHR13847:SF287">
    <property type="entry name" value="FAD-DEPENDENT OXIDOREDUCTASE DOMAIN-CONTAINING PROTEIN 1"/>
    <property type="match status" value="1"/>
</dbReference>
<protein>
    <submittedName>
        <fullName evidence="3">4-methylaminobutanoate oxidase (Formaldehyde-forming)</fullName>
        <ecNumber evidence="3">1.5.3.19</ecNumber>
    </submittedName>
</protein>
<name>A0A150HB76_9MICO</name>
<dbReference type="AlphaFoldDB" id="A0A150HB76"/>
<evidence type="ECO:0000256" key="1">
    <source>
        <dbReference type="ARBA" id="ARBA00023002"/>
    </source>
</evidence>
<dbReference type="PANTHER" id="PTHR13847">
    <property type="entry name" value="SARCOSINE DEHYDROGENASE-RELATED"/>
    <property type="match status" value="1"/>
</dbReference>
<dbReference type="Gene3D" id="3.30.9.10">
    <property type="entry name" value="D-Amino Acid Oxidase, subunit A, domain 2"/>
    <property type="match status" value="1"/>
</dbReference>
<dbReference type="Gene3D" id="3.50.50.60">
    <property type="entry name" value="FAD/NAD(P)-binding domain"/>
    <property type="match status" value="1"/>
</dbReference>
<dbReference type="InterPro" id="IPR006076">
    <property type="entry name" value="FAD-dep_OxRdtase"/>
</dbReference>
<reference evidence="3 4" key="1">
    <citation type="submission" date="2016-01" db="EMBL/GenBank/DDBJ databases">
        <title>Use of Whole Genome Sequencing to ascertain that Brevibacterium massiliense (Roux, Raoult 2009) is a later heterotypic synonym of Brevibacterium ravenspurgense (Mages 2008).</title>
        <authorList>
            <person name="Bernier A.-M."/>
            <person name="Burdz T."/>
            <person name="Huynh C."/>
            <person name="Pachecho A.L."/>
            <person name="Wiebe D."/>
            <person name="Bonner C."/>
            <person name="Bernard K."/>
        </authorList>
    </citation>
    <scope>NUCLEOTIDE SEQUENCE [LARGE SCALE GENOMIC DNA]</scope>
    <source>
        <strain evidence="3 4">CCUG56047</strain>
    </source>
</reference>
<dbReference type="Pfam" id="PF01266">
    <property type="entry name" value="DAO"/>
    <property type="match status" value="1"/>
</dbReference>
<dbReference type="EMBL" id="LQQC01000005">
    <property type="protein sequence ID" value="KXZ59224.1"/>
    <property type="molecule type" value="Genomic_DNA"/>
</dbReference>
<keyword evidence="4" id="KW-1185">Reference proteome</keyword>
<keyword evidence="1 3" id="KW-0560">Oxidoreductase</keyword>